<feature type="region of interest" description="Disordered" evidence="1">
    <location>
        <begin position="848"/>
        <end position="869"/>
    </location>
</feature>
<feature type="region of interest" description="Disordered" evidence="1">
    <location>
        <begin position="723"/>
        <end position="817"/>
    </location>
</feature>
<feature type="region of interest" description="Disordered" evidence="1">
    <location>
        <begin position="665"/>
        <end position="690"/>
    </location>
</feature>
<feature type="compositionally biased region" description="Basic and acidic residues" evidence="1">
    <location>
        <begin position="761"/>
        <end position="771"/>
    </location>
</feature>
<dbReference type="PANTHER" id="PTHR31286:SF180">
    <property type="entry name" value="OS10G0362600 PROTEIN"/>
    <property type="match status" value="1"/>
</dbReference>
<dbReference type="PANTHER" id="PTHR31286">
    <property type="entry name" value="GLYCINE-RICH CELL WALL STRUCTURAL PROTEIN 1.8-LIKE"/>
    <property type="match status" value="1"/>
</dbReference>
<dbReference type="Pfam" id="PF14111">
    <property type="entry name" value="DUF4283"/>
    <property type="match status" value="1"/>
</dbReference>
<keyword evidence="4" id="KW-1185">Reference proteome</keyword>
<feature type="compositionally biased region" description="Low complexity" evidence="1">
    <location>
        <begin position="775"/>
        <end position="791"/>
    </location>
</feature>
<evidence type="ECO:0000259" key="2">
    <source>
        <dbReference type="Pfam" id="PF14111"/>
    </source>
</evidence>
<feature type="domain" description="DUF4283" evidence="2">
    <location>
        <begin position="460"/>
        <end position="537"/>
    </location>
</feature>
<comment type="caution">
    <text evidence="3">The sequence shown here is derived from an EMBL/GenBank/DDBJ whole genome shotgun (WGS) entry which is preliminary data.</text>
</comment>
<gene>
    <name evidence="3" type="ORF">QVD17_11184</name>
</gene>
<evidence type="ECO:0000313" key="4">
    <source>
        <dbReference type="Proteomes" id="UP001229421"/>
    </source>
</evidence>
<accession>A0AAD8L2J2</accession>
<sequence>MSDSSNFIGDFSKFHLDPGDPPPNVLSSASYQQSMVDSSVLAGLKQLNPSVSSSSSIISSFSPSLISQAMGPISISGESTGLSSSSSLAVSGCNLVNISSNSPDNLNLNSQILGMKPAIVKSVDPVLGRTVFVVNKRNVASSDVNKGNSGSVDAEMCSGMQCNDETMKMEGVGLSIDAAGKSSLPEFVDNEEIECAMKAFATRSCTDPDFIAHAKAFISVHCLCPEFEQKYGPLIRSMGSKGNAFKRKSVLENNSVKEAGKKGRDTENMDVETECKFGVTSTGYEEIKLLQDKVVKEGVNVAEMKLVREAAQQGKQFIEKQHSLPMLWPIFNMGKGNVKNKVSPSLVVDKMIKKGCSSIKQINLEIAKEKHLFRAEVDRNLAVKGKNMEKKQVNVFAVPVPEKIKFNVGKKEDSYVGALKGRPKTTLTDPIEFCPPVTLENGEKVAVIQSEFLDKAEAVYKTMLYGYFVGSDVNLQFVRFNLYKMWRKFGIIDISTNGNGVYYFKFRNEEGMKAVIEAGPWVVNNIPLCLKKWEMGMNVVREEPECIPLWITLKNLPLELWNTKCICQIVSCIGKPLAFDYITTERCAKKNGIAGFARILVEVSAKSVLPEYVKTIYPVHGELMGGSLDIIVEYQKKVVSCTHCGVFGHSFANCKKRPLTDEERVVKEQDKANSNSLEDNGDKGKGVINEDGFVLVDNRKKSGRQQGSWDNGMQQNRVFGQRVTQQGNMGKNGRFNGQQWRRVGNNNRNKPITSQTTISLEDLKQHSKDGNGDASTSKGNSKGGLNSSVSGMRKSQGSIRDNAMGRQKNEKGDIDGQQVEVMNRFEALSSDLDTDIISDQKRSENAVLKKGVEKEDLSPKQNKPSIPGRTILTRQAAAAEKLKAEKVGNHSNIIDASKNSKPVFSNEKLAHGLSEAEIYNVAKILNKNNPKLLKEQEVEIIKMVMNEKLPTKDLYMAWTKFQRVFYFQMCDTTNFHKGINTLVEIREAVESENDVESDEDQAAQDMKVDKRIEEDTRMQGTQEWESNVQGYAMYSVMSKLKALKKPLRQLGKLYGNLHDRVVLLSSELAKIQSEVERDPLNSELRDEEIAYLKAYKLAVEDEESMLKQQAKVDWLAGGDQNSSYFHKVVKGRQIKSRIWAVQDMNGNIYEGVEVGNVFVKHFQDFMGKEVNVNDVRDPASFGLNEWSKIMVDSEMYFDIGMVKFLTKKEAHDQILLNDKRKLLTFQSQSAGICKVKCGWHSLNLISNYQSMQEYRQLLEEEIMPGLVDDITMEKAWLLTAQSQNGIAYKDIHGRLLVYWNSGNQNREIYRIDRHEVRVGKADWCFPSCFLIWFRHGIFALKDTPSVEVKVEIFMRIRSWKWYCYIEELRDKSWMNFIVENEGLKLLKKKDADYQRKIINLMMDWCMEEQELTLKSQWPAMKKMGSEFYSSDIEGLGWYYFLHGVCNVIWANDGGRLGFGTDMGCLYGLDERIGAIGEWTCSCMGQICLVDWRLDVYVMEAYFGIVGFGWCLGWEFNGLVYDFVEETVLYHDLEDLGGCWMMIGAILVKAYEDLKGLLVILESRSNNMLQQRLREDGCILDVWAEKIGMVMGAASSMALCPREFLIQNVKNACCWLKTKLLEKLLMS</sequence>
<evidence type="ECO:0000313" key="3">
    <source>
        <dbReference type="EMBL" id="KAK1434264.1"/>
    </source>
</evidence>
<reference evidence="3" key="1">
    <citation type="journal article" date="2023" name="bioRxiv">
        <title>Improved chromosome-level genome assembly for marigold (Tagetes erecta).</title>
        <authorList>
            <person name="Jiang F."/>
            <person name="Yuan L."/>
            <person name="Wang S."/>
            <person name="Wang H."/>
            <person name="Xu D."/>
            <person name="Wang A."/>
            <person name="Fan W."/>
        </authorList>
    </citation>
    <scope>NUCLEOTIDE SEQUENCE</scope>
    <source>
        <strain evidence="3">WSJ</strain>
        <tissue evidence="3">Leaf</tissue>
    </source>
</reference>
<dbReference type="EMBL" id="JAUHHV010000002">
    <property type="protein sequence ID" value="KAK1434264.1"/>
    <property type="molecule type" value="Genomic_DNA"/>
</dbReference>
<evidence type="ECO:0000256" key="1">
    <source>
        <dbReference type="SAM" id="MobiDB-lite"/>
    </source>
</evidence>
<organism evidence="3 4">
    <name type="scientific">Tagetes erecta</name>
    <name type="common">African marigold</name>
    <dbReference type="NCBI Taxonomy" id="13708"/>
    <lineage>
        <taxon>Eukaryota</taxon>
        <taxon>Viridiplantae</taxon>
        <taxon>Streptophyta</taxon>
        <taxon>Embryophyta</taxon>
        <taxon>Tracheophyta</taxon>
        <taxon>Spermatophyta</taxon>
        <taxon>Magnoliopsida</taxon>
        <taxon>eudicotyledons</taxon>
        <taxon>Gunneridae</taxon>
        <taxon>Pentapetalae</taxon>
        <taxon>asterids</taxon>
        <taxon>campanulids</taxon>
        <taxon>Asterales</taxon>
        <taxon>Asteraceae</taxon>
        <taxon>Asteroideae</taxon>
        <taxon>Heliantheae alliance</taxon>
        <taxon>Tageteae</taxon>
        <taxon>Tagetes</taxon>
    </lineage>
</organism>
<feature type="compositionally biased region" description="Polar residues" evidence="1">
    <location>
        <begin position="723"/>
        <end position="759"/>
    </location>
</feature>
<proteinExistence type="predicted"/>
<dbReference type="Proteomes" id="UP001229421">
    <property type="component" value="Unassembled WGS sequence"/>
</dbReference>
<protein>
    <recommendedName>
        <fullName evidence="2">DUF4283 domain-containing protein</fullName>
    </recommendedName>
</protein>
<dbReference type="InterPro" id="IPR040256">
    <property type="entry name" value="At4g02000-like"/>
</dbReference>
<name>A0AAD8L2J2_TARER</name>
<dbReference type="InterPro" id="IPR025558">
    <property type="entry name" value="DUF4283"/>
</dbReference>